<dbReference type="PANTHER" id="PTHR19338">
    <property type="entry name" value="TRANSLOCASE OF INNER MITOCHONDRIAL MEMBRANE 13 HOMOLOG"/>
    <property type="match status" value="1"/>
</dbReference>
<keyword evidence="4" id="KW-0175">Coiled coil</keyword>
<feature type="coiled-coil region" evidence="4">
    <location>
        <begin position="35"/>
        <end position="125"/>
    </location>
</feature>
<keyword evidence="1" id="KW-0677">Repeat</keyword>
<feature type="domain" description="Disease resistance N-terminal" evidence="5">
    <location>
        <begin position="10"/>
        <end position="96"/>
    </location>
</feature>
<dbReference type="GO" id="GO:0006952">
    <property type="term" value="P:defense response"/>
    <property type="evidence" value="ECO:0007669"/>
    <property type="project" value="UniProtKB-KW"/>
</dbReference>
<reference evidence="6 7" key="1">
    <citation type="submission" date="2023-12" db="EMBL/GenBank/DDBJ databases">
        <title>A high-quality genome assembly for Dillenia turbinata (Dilleniales).</title>
        <authorList>
            <person name="Chanderbali A."/>
        </authorList>
    </citation>
    <scope>NUCLEOTIDE SEQUENCE [LARGE SCALE GENOMIC DNA]</scope>
    <source>
        <strain evidence="6">LSX21</strain>
        <tissue evidence="6">Leaf</tissue>
    </source>
</reference>
<comment type="caution">
    <text evidence="6">The sequence shown here is derived from an EMBL/GenBank/DDBJ whole genome shotgun (WGS) entry which is preliminary data.</text>
</comment>
<evidence type="ECO:0000259" key="5">
    <source>
        <dbReference type="Pfam" id="PF18052"/>
    </source>
</evidence>
<dbReference type="Pfam" id="PF18052">
    <property type="entry name" value="Rx_N"/>
    <property type="match status" value="1"/>
</dbReference>
<dbReference type="EMBL" id="JBAMMX010000013">
    <property type="protein sequence ID" value="KAK6928711.1"/>
    <property type="molecule type" value="Genomic_DNA"/>
</dbReference>
<evidence type="ECO:0000256" key="1">
    <source>
        <dbReference type="ARBA" id="ARBA00022737"/>
    </source>
</evidence>
<name>A0AAN8Z8C7_9MAGN</name>
<organism evidence="6 7">
    <name type="scientific">Dillenia turbinata</name>
    <dbReference type="NCBI Taxonomy" id="194707"/>
    <lineage>
        <taxon>Eukaryota</taxon>
        <taxon>Viridiplantae</taxon>
        <taxon>Streptophyta</taxon>
        <taxon>Embryophyta</taxon>
        <taxon>Tracheophyta</taxon>
        <taxon>Spermatophyta</taxon>
        <taxon>Magnoliopsida</taxon>
        <taxon>eudicotyledons</taxon>
        <taxon>Gunneridae</taxon>
        <taxon>Pentapetalae</taxon>
        <taxon>Dilleniales</taxon>
        <taxon>Dilleniaceae</taxon>
        <taxon>Dillenia</taxon>
    </lineage>
</organism>
<proteinExistence type="predicted"/>
<gene>
    <name evidence="6" type="ORF">RJ641_004916</name>
</gene>
<dbReference type="GO" id="GO:0000166">
    <property type="term" value="F:nucleotide binding"/>
    <property type="evidence" value="ECO:0007669"/>
    <property type="project" value="UniProtKB-KW"/>
</dbReference>
<dbReference type="Proteomes" id="UP001370490">
    <property type="component" value="Unassembled WGS sequence"/>
</dbReference>
<keyword evidence="3" id="KW-0611">Plant defense</keyword>
<keyword evidence="2" id="KW-0547">Nucleotide-binding</keyword>
<evidence type="ECO:0000256" key="3">
    <source>
        <dbReference type="ARBA" id="ARBA00022821"/>
    </source>
</evidence>
<dbReference type="Gene3D" id="1.20.5.4130">
    <property type="match status" value="1"/>
</dbReference>
<dbReference type="InterPro" id="IPR041118">
    <property type="entry name" value="Rx_N"/>
</dbReference>
<dbReference type="AlphaFoldDB" id="A0AAN8Z8C7"/>
<keyword evidence="7" id="KW-1185">Reference proteome</keyword>
<evidence type="ECO:0000313" key="6">
    <source>
        <dbReference type="EMBL" id="KAK6928711.1"/>
    </source>
</evidence>
<dbReference type="PANTHER" id="PTHR19338:SF73">
    <property type="entry name" value="DISEASE RESISTANCE PROTEIN RGA2-LIKE"/>
    <property type="match status" value="1"/>
</dbReference>
<sequence length="260" mass="29383">MGEPLLAAYLQTLLDKLDSGRVLNFARQEGFESELKKWRSKLRRVKGVLGDAEEKEMSDREVKKWLDNLRDLAYDADDVLDELDREALQRHNKSSSCFANSGSQVQDLLAQIQEITTRFVDIEEEKSDLGLKERPGVRSSTFNNRSPTTSLVDLSQVVGRKEDIDAILKLLDINSTTKAEAIANLGFGMGGFESRIASRLNHFRVVSCPPPLRRLRFGIAENWSRSVRCYSVPLPLTVYYFGIIQISKAYRKASVPISLL</sequence>
<evidence type="ECO:0000256" key="4">
    <source>
        <dbReference type="SAM" id="Coils"/>
    </source>
</evidence>
<protein>
    <submittedName>
        <fullName evidence="6">Rx, N-terminal</fullName>
    </submittedName>
</protein>
<evidence type="ECO:0000313" key="7">
    <source>
        <dbReference type="Proteomes" id="UP001370490"/>
    </source>
</evidence>
<accession>A0AAN8Z8C7</accession>
<evidence type="ECO:0000256" key="2">
    <source>
        <dbReference type="ARBA" id="ARBA00022741"/>
    </source>
</evidence>